<dbReference type="SUPFAM" id="SSF82714">
    <property type="entry name" value="Multidrug efflux transporter AcrB TolC docking domain, DN and DC subdomains"/>
    <property type="match status" value="1"/>
</dbReference>
<dbReference type="Gene3D" id="3.30.70.1430">
    <property type="entry name" value="Multidrug efflux transporter AcrB pore domain"/>
    <property type="match status" value="2"/>
</dbReference>
<feature type="transmembrane region" description="Helical" evidence="1">
    <location>
        <begin position="336"/>
        <end position="352"/>
    </location>
</feature>
<dbReference type="Gene3D" id="3.30.2090.10">
    <property type="entry name" value="Multidrug efflux transporter AcrB TolC docking domain, DN and DC subdomains"/>
    <property type="match status" value="2"/>
</dbReference>
<name>A0ABU7U506_9PROT</name>
<protein>
    <recommendedName>
        <fullName evidence="4">Cation efflux system protein</fullName>
    </recommendedName>
</protein>
<evidence type="ECO:0008006" key="4">
    <source>
        <dbReference type="Google" id="ProtNLM"/>
    </source>
</evidence>
<evidence type="ECO:0000256" key="1">
    <source>
        <dbReference type="SAM" id="Phobius"/>
    </source>
</evidence>
<keyword evidence="1" id="KW-0472">Membrane</keyword>
<dbReference type="PRINTS" id="PR00702">
    <property type="entry name" value="ACRIFLAVINRP"/>
</dbReference>
<dbReference type="PANTHER" id="PTHR32063">
    <property type="match status" value="1"/>
</dbReference>
<gene>
    <name evidence="2" type="ORF">DOFOFD_08555</name>
</gene>
<keyword evidence="3" id="KW-1185">Reference proteome</keyword>
<proteinExistence type="predicted"/>
<evidence type="ECO:0000313" key="3">
    <source>
        <dbReference type="Proteomes" id="UP001312908"/>
    </source>
</evidence>
<reference evidence="2 3" key="1">
    <citation type="submission" date="2023-10" db="EMBL/GenBank/DDBJ databases">
        <title>Sorlinia euscelidii gen. nov., sp. nov., an acetic acid bacteria isolated from the gut of Euscelidius variegatus emitter.</title>
        <authorList>
            <person name="Michoud G."/>
            <person name="Marasco R."/>
            <person name="Seferji K."/>
            <person name="Gonella E."/>
            <person name="Garuglieri E."/>
            <person name="Alma A."/>
            <person name="Mapelli F."/>
            <person name="Borin S."/>
            <person name="Daffonchio D."/>
            <person name="Crotti E."/>
        </authorList>
    </citation>
    <scope>NUCLEOTIDE SEQUENCE [LARGE SCALE GENOMIC DNA]</scope>
    <source>
        <strain evidence="2 3">EV16P</strain>
    </source>
</reference>
<organism evidence="2 3">
    <name type="scientific">Sorlinia euscelidii</name>
    <dbReference type="NCBI Taxonomy" id="3081148"/>
    <lineage>
        <taxon>Bacteria</taxon>
        <taxon>Pseudomonadati</taxon>
        <taxon>Pseudomonadota</taxon>
        <taxon>Alphaproteobacteria</taxon>
        <taxon>Acetobacterales</taxon>
        <taxon>Acetobacteraceae</taxon>
        <taxon>Sorlinia</taxon>
    </lineage>
</organism>
<dbReference type="InterPro" id="IPR001036">
    <property type="entry name" value="Acrflvin-R"/>
</dbReference>
<dbReference type="Gene3D" id="3.30.70.1440">
    <property type="entry name" value="Multidrug efflux transporter AcrB pore domain"/>
    <property type="match status" value="1"/>
</dbReference>
<dbReference type="Gene3D" id="3.30.70.1320">
    <property type="entry name" value="Multidrug efflux transporter AcrB pore domain like"/>
    <property type="match status" value="1"/>
</dbReference>
<feature type="transmembrane region" description="Helical" evidence="1">
    <location>
        <begin position="385"/>
        <end position="410"/>
    </location>
</feature>
<evidence type="ECO:0000313" key="2">
    <source>
        <dbReference type="EMBL" id="MEE8659061.1"/>
    </source>
</evidence>
<dbReference type="SUPFAM" id="SSF82866">
    <property type="entry name" value="Multidrug efflux transporter AcrB transmembrane domain"/>
    <property type="match status" value="1"/>
</dbReference>
<sequence>MLKRIQAHRVFILTTFFLLFLGGLTLIPGLPVEPVPDISPQQVMVSVTAPGLAAAEVERLITFPLEASLTGLPDVTDLRSVSRSGVSVVYLQFSDSSDIHLDRERVSQRLQAARDAIPVPGVTIKMGPLATGMGEIMQMQIAGAGYDLVQLNRIMNWTVVPQLKLIPGVVDVNVNGGAEETFQLTLNPARMVAHGVALHDIVQAIDSNNISSGGGFVSAQDEQRVIVGRARVHSLSELGAIPVRMARDGRAIRIRDLGQVEMGTRTRLGAVTRDGKGEIVNGVVLMQNGASSNATLAAIGKALPAIKKSLPPGVTLDIFYTRHKLTRETTGTVKENLIYGALLVFAVLYLVLGDLRATFVIISVIPVALVFALTGMRVTGVSANLLSLGAIDFGMIVDGALVVVEHIIVVRYQVQDRRAFHDLAHDILRSVIKPVCFAILIIILVYLPVLTLQGVEGKMFRPMAQTVIMALLAALLYCVFCIPALAAIFLRFGLKDRETRLVRQMRAAYEPALAWCAARTRWVLVASISVFCVSLLLATRLGGEFVPKLDEGALLVNALRLPRAALDTVLRGVTEEERILRTFPEVETVVSNTGTSAIPTDPMGTGETDTFIFLKPRATWRTAKTEAGLVAKMNAALQDHLPDAAYSWTQPIQMRMDDLLAGTRTALAISIYGDDLARLSRLAAHTVQALRDVPGAADVSSVSEGTMPFIHVDMNRDAAARLGISASDITETVEAIGDISVRPSSLIMRSSPLRYVLPLAPCHRPKILPA</sequence>
<dbReference type="Gene3D" id="1.20.1640.10">
    <property type="entry name" value="Multidrug efflux transporter AcrB transmembrane domain"/>
    <property type="match status" value="2"/>
</dbReference>
<feature type="transmembrane region" description="Helical" evidence="1">
    <location>
        <begin position="467"/>
        <end position="492"/>
    </location>
</feature>
<feature type="transmembrane region" description="Helical" evidence="1">
    <location>
        <begin position="359"/>
        <end position="379"/>
    </location>
</feature>
<accession>A0ABU7U506</accession>
<dbReference type="InterPro" id="IPR027463">
    <property type="entry name" value="AcrB_DN_DC_subdom"/>
</dbReference>
<comment type="caution">
    <text evidence="2">The sequence shown here is derived from an EMBL/GenBank/DDBJ whole genome shotgun (WGS) entry which is preliminary data.</text>
</comment>
<dbReference type="Proteomes" id="UP001312908">
    <property type="component" value="Unassembled WGS sequence"/>
</dbReference>
<feature type="transmembrane region" description="Helical" evidence="1">
    <location>
        <begin position="512"/>
        <end position="538"/>
    </location>
</feature>
<dbReference type="EMBL" id="JAWJZY010000003">
    <property type="protein sequence ID" value="MEE8659061.1"/>
    <property type="molecule type" value="Genomic_DNA"/>
</dbReference>
<dbReference type="PANTHER" id="PTHR32063:SF24">
    <property type="entry name" value="CATION EFFLUX SYSTEM (ACRB_ACRD_ACRF FAMILY)"/>
    <property type="match status" value="1"/>
</dbReference>
<dbReference type="SUPFAM" id="SSF82693">
    <property type="entry name" value="Multidrug efflux transporter AcrB pore domain, PN1, PN2, PC1 and PC2 subdomains"/>
    <property type="match status" value="2"/>
</dbReference>
<dbReference type="Pfam" id="PF00873">
    <property type="entry name" value="ACR_tran"/>
    <property type="match status" value="1"/>
</dbReference>
<feature type="transmembrane region" description="Helical" evidence="1">
    <location>
        <begin position="431"/>
        <end position="455"/>
    </location>
</feature>
<keyword evidence="1" id="KW-1133">Transmembrane helix</keyword>
<keyword evidence="1" id="KW-0812">Transmembrane</keyword>